<dbReference type="GeneID" id="9057201"/>
<keyword evidence="2" id="KW-1185">Reference proteome</keyword>
<dbReference type="AlphaFoldDB" id="C5KQK3"/>
<feature type="non-terminal residue" evidence="1">
    <location>
        <position position="158"/>
    </location>
</feature>
<evidence type="ECO:0000313" key="2">
    <source>
        <dbReference type="Proteomes" id="UP000007800"/>
    </source>
</evidence>
<dbReference type="InParanoid" id="C5KQK3"/>
<dbReference type="RefSeq" id="XP_002781446.1">
    <property type="nucleotide sequence ID" value="XM_002781400.1"/>
</dbReference>
<accession>C5KQK3</accession>
<sequence length="158" mass="17451">MNAIYKLRTVAKKKRGEAILGTGSTVASIRAFCEANNKVPDDENQPYCLAFDIKIGSSFYFVFSCTRLLREGTKHQTLTCDYTSAPSWLGMPLLVMGSLDWRGHFRPIAFALTSHQTQDDVASVFCCVARSAEKIHGPFVPSVLVADAAECFTNAYKQ</sequence>
<dbReference type="Proteomes" id="UP000007800">
    <property type="component" value="Unassembled WGS sequence"/>
</dbReference>
<name>C5KQK3_PERM5</name>
<evidence type="ECO:0008006" key="3">
    <source>
        <dbReference type="Google" id="ProtNLM"/>
    </source>
</evidence>
<proteinExistence type="predicted"/>
<evidence type="ECO:0000313" key="1">
    <source>
        <dbReference type="EMBL" id="EER13241.1"/>
    </source>
</evidence>
<gene>
    <name evidence="1" type="ORF">Pmar_PMAR014290</name>
</gene>
<protein>
    <recommendedName>
        <fullName evidence="3">MULE transposase domain-containing protein</fullName>
    </recommendedName>
</protein>
<reference evidence="1 2" key="1">
    <citation type="submission" date="2008-07" db="EMBL/GenBank/DDBJ databases">
        <authorList>
            <person name="El-Sayed N."/>
            <person name="Caler E."/>
            <person name="Inman J."/>
            <person name="Amedeo P."/>
            <person name="Hass B."/>
            <person name="Wortman J."/>
        </authorList>
    </citation>
    <scope>NUCLEOTIDE SEQUENCE [LARGE SCALE GENOMIC DNA]</scope>
    <source>
        <strain evidence="2">ATCC 50983 / TXsc</strain>
    </source>
</reference>
<organism evidence="2">
    <name type="scientific">Perkinsus marinus (strain ATCC 50983 / TXsc)</name>
    <dbReference type="NCBI Taxonomy" id="423536"/>
    <lineage>
        <taxon>Eukaryota</taxon>
        <taxon>Sar</taxon>
        <taxon>Alveolata</taxon>
        <taxon>Perkinsozoa</taxon>
        <taxon>Perkinsea</taxon>
        <taxon>Perkinsida</taxon>
        <taxon>Perkinsidae</taxon>
        <taxon>Perkinsus</taxon>
    </lineage>
</organism>
<dbReference type="EMBL" id="GG675419">
    <property type="protein sequence ID" value="EER13241.1"/>
    <property type="molecule type" value="Genomic_DNA"/>
</dbReference>
<dbReference type="OrthoDB" id="119028at2759"/>